<sequence>MADESWTVEIGEVDDPQNTGIPPVPTSVYQGDEEGARAEFADRSAEAEDADYRYVMLRQLGAVIDCWGTPPAVG</sequence>
<accession>A0A1W9YZ13</accession>
<comment type="caution">
    <text evidence="2">The sequence shown here is derived from an EMBL/GenBank/DDBJ whole genome shotgun (WGS) entry which is preliminary data.</text>
</comment>
<dbReference type="OrthoDB" id="4735935at2"/>
<keyword evidence="3" id="KW-1185">Reference proteome</keyword>
<dbReference type="EMBL" id="MVHJ01000006">
    <property type="protein sequence ID" value="ORA05311.1"/>
    <property type="molecule type" value="Genomic_DNA"/>
</dbReference>
<gene>
    <name evidence="2" type="ORF">BST17_08805</name>
</gene>
<dbReference type="RefSeq" id="WP_083057197.1">
    <property type="nucleotide sequence ID" value="NZ_JACKVM010000014.1"/>
</dbReference>
<evidence type="ECO:0000313" key="2">
    <source>
        <dbReference type="EMBL" id="ORA05311.1"/>
    </source>
</evidence>
<evidence type="ECO:0000256" key="1">
    <source>
        <dbReference type="SAM" id="MobiDB-lite"/>
    </source>
</evidence>
<protein>
    <submittedName>
        <fullName evidence="2">Uncharacterized protein</fullName>
    </submittedName>
</protein>
<proteinExistence type="predicted"/>
<name>A0A1W9YZ13_MYCBA</name>
<dbReference type="AlphaFoldDB" id="A0A1W9YZ13"/>
<dbReference type="Proteomes" id="UP000192366">
    <property type="component" value="Unassembled WGS sequence"/>
</dbReference>
<organism evidence="2 3">
    <name type="scientific">Mycolicibacterium bacteremicum</name>
    <name type="common">Mycobacterium bacteremicum</name>
    <dbReference type="NCBI Taxonomy" id="564198"/>
    <lineage>
        <taxon>Bacteria</taxon>
        <taxon>Bacillati</taxon>
        <taxon>Actinomycetota</taxon>
        <taxon>Actinomycetes</taxon>
        <taxon>Mycobacteriales</taxon>
        <taxon>Mycobacteriaceae</taxon>
        <taxon>Mycolicibacterium</taxon>
    </lineage>
</organism>
<feature type="region of interest" description="Disordered" evidence="1">
    <location>
        <begin position="1"/>
        <end position="43"/>
    </location>
</feature>
<evidence type="ECO:0000313" key="3">
    <source>
        <dbReference type="Proteomes" id="UP000192366"/>
    </source>
</evidence>
<reference evidence="2 3" key="1">
    <citation type="submission" date="2017-02" db="EMBL/GenBank/DDBJ databases">
        <title>The new phylogeny of genus Mycobacterium.</title>
        <authorList>
            <person name="Tortoli E."/>
            <person name="Trovato A."/>
            <person name="Cirillo D.M."/>
        </authorList>
    </citation>
    <scope>NUCLEOTIDE SEQUENCE [LARGE SCALE GENOMIC DNA]</scope>
    <source>
        <strain evidence="2 3">DSM 45578</strain>
    </source>
</reference>
<feature type="compositionally biased region" description="Basic and acidic residues" evidence="1">
    <location>
        <begin position="34"/>
        <end position="43"/>
    </location>
</feature>